<evidence type="ECO:0000313" key="4">
    <source>
        <dbReference type="Proteomes" id="UP000001962"/>
    </source>
</evidence>
<dbReference type="RefSeq" id="WP_011628529.1">
    <property type="nucleotide sequence ID" value="NC_008340.1"/>
</dbReference>
<protein>
    <submittedName>
        <fullName evidence="3">Spore coat U domain protein</fullName>
    </submittedName>
</protein>
<keyword evidence="4" id="KW-1185">Reference proteome</keyword>
<reference evidence="4" key="1">
    <citation type="submission" date="2006-08" db="EMBL/GenBank/DDBJ databases">
        <title>Complete sequence of Alkalilimnicola ehrilichei MLHE-1.</title>
        <authorList>
            <person name="Copeland A."/>
            <person name="Lucas S."/>
            <person name="Lapidus A."/>
            <person name="Barry K."/>
            <person name="Detter J.C."/>
            <person name="Glavina del Rio T."/>
            <person name="Hammon N."/>
            <person name="Israni S."/>
            <person name="Dalin E."/>
            <person name="Tice H."/>
            <person name="Pitluck S."/>
            <person name="Sims D."/>
            <person name="Brettin T."/>
            <person name="Bruce D."/>
            <person name="Han C."/>
            <person name="Tapia R."/>
            <person name="Gilna P."/>
            <person name="Schmutz J."/>
            <person name="Larimer F."/>
            <person name="Land M."/>
            <person name="Hauser L."/>
            <person name="Kyrpides N."/>
            <person name="Mikhailova N."/>
            <person name="Oremland R.S."/>
            <person name="Hoeft S.E."/>
            <person name="Switzer-Blum J."/>
            <person name="Kulp T."/>
            <person name="King G."/>
            <person name="Tabita R."/>
            <person name="Witte B."/>
            <person name="Santini J.M."/>
            <person name="Basu P."/>
            <person name="Hollibaugh J.T."/>
            <person name="Xie G."/>
            <person name="Stolz J.F."/>
            <person name="Richardson P."/>
        </authorList>
    </citation>
    <scope>NUCLEOTIDE SEQUENCE [LARGE SCALE GENOMIC DNA]</scope>
    <source>
        <strain evidence="4">ATCC BAA-1101 / DSM 17681 / MLHE-1</strain>
    </source>
</reference>
<dbReference type="HOGENOM" id="CLU_103262_4_1_6"/>
<gene>
    <name evidence="3" type="ordered locus">Mlg_0780</name>
</gene>
<dbReference type="EMBL" id="CP000453">
    <property type="protein sequence ID" value="ABI56134.1"/>
    <property type="molecule type" value="Genomic_DNA"/>
</dbReference>
<dbReference type="AlphaFoldDB" id="Q0AAK3"/>
<evidence type="ECO:0000259" key="2">
    <source>
        <dbReference type="Pfam" id="PF05229"/>
    </source>
</evidence>
<dbReference type="PANTHER" id="PTHR37089">
    <property type="entry name" value="PROTEIN U-RELATED"/>
    <property type="match status" value="1"/>
</dbReference>
<evidence type="ECO:0000313" key="3">
    <source>
        <dbReference type="EMBL" id="ABI56134.1"/>
    </source>
</evidence>
<feature type="signal peptide" evidence="1">
    <location>
        <begin position="1"/>
        <end position="21"/>
    </location>
</feature>
<dbReference type="KEGG" id="aeh:Mlg_0780"/>
<dbReference type="eggNOG" id="COG5430">
    <property type="taxonomic scope" value="Bacteria"/>
</dbReference>
<organism evidence="3 4">
    <name type="scientific">Alkalilimnicola ehrlichii (strain ATCC BAA-1101 / DSM 17681 / MLHE-1)</name>
    <dbReference type="NCBI Taxonomy" id="187272"/>
    <lineage>
        <taxon>Bacteria</taxon>
        <taxon>Pseudomonadati</taxon>
        <taxon>Pseudomonadota</taxon>
        <taxon>Gammaproteobacteria</taxon>
        <taxon>Chromatiales</taxon>
        <taxon>Ectothiorhodospiraceae</taxon>
        <taxon>Alkalilimnicola</taxon>
    </lineage>
</organism>
<feature type="domain" description="Spore coat protein U/FanG" evidence="2">
    <location>
        <begin position="25"/>
        <end position="160"/>
    </location>
</feature>
<name>Q0AAK3_ALKEH</name>
<proteinExistence type="predicted"/>
<dbReference type="SMART" id="SM00972">
    <property type="entry name" value="SCPU"/>
    <property type="match status" value="1"/>
</dbReference>
<accession>Q0AAK3</accession>
<evidence type="ECO:0000256" key="1">
    <source>
        <dbReference type="SAM" id="SignalP"/>
    </source>
</evidence>
<dbReference type="InterPro" id="IPR053167">
    <property type="entry name" value="Spore_coat_component"/>
</dbReference>
<sequence length="163" mass="17620">MKFRLLLALAALYPASMTAVAQTDTATFDVTATVDPTCTVDADNLVFGTYDPFSDTPLDENSEIRVQCTSDTPYDIGLDDGDNTGAEGERRMALADESDFLEYDLYHDNHGGTSWGDIDSGAELTGLSGTGSEQSYVVYGRIFAEQSVAVGNYVDTIEVTVKW</sequence>
<dbReference type="OrthoDB" id="8588792at2"/>
<dbReference type="Proteomes" id="UP000001962">
    <property type="component" value="Chromosome"/>
</dbReference>
<dbReference type="Pfam" id="PF05229">
    <property type="entry name" value="SCPU"/>
    <property type="match status" value="1"/>
</dbReference>
<keyword evidence="1" id="KW-0732">Signal</keyword>
<dbReference type="InterPro" id="IPR007893">
    <property type="entry name" value="Spore_coat_U/FanG"/>
</dbReference>
<feature type="chain" id="PRO_5004167904" evidence="1">
    <location>
        <begin position="22"/>
        <end position="163"/>
    </location>
</feature>